<evidence type="ECO:0000313" key="4">
    <source>
        <dbReference type="Proteomes" id="UP000652761"/>
    </source>
</evidence>
<dbReference type="GO" id="GO:0031969">
    <property type="term" value="C:chloroplast membrane"/>
    <property type="evidence" value="ECO:0007669"/>
    <property type="project" value="TreeGrafter"/>
</dbReference>
<evidence type="ECO:0008006" key="5">
    <source>
        <dbReference type="Google" id="ProtNLM"/>
    </source>
</evidence>
<dbReference type="Proteomes" id="UP000652761">
    <property type="component" value="Unassembled WGS sequence"/>
</dbReference>
<feature type="domain" description="Dynamin N-terminal" evidence="1">
    <location>
        <begin position="172"/>
        <end position="230"/>
    </location>
</feature>
<dbReference type="AlphaFoldDB" id="A0A843UMN4"/>
<dbReference type="PANTHER" id="PTHR43681">
    <property type="entry name" value="TRANSMEMBRANE GTPASE FZO"/>
    <property type="match status" value="1"/>
</dbReference>
<gene>
    <name evidence="3" type="ORF">Taro_020063</name>
</gene>
<dbReference type="InterPro" id="IPR026960">
    <property type="entry name" value="RVT-Znf"/>
</dbReference>
<dbReference type="InterPro" id="IPR045063">
    <property type="entry name" value="Dynamin_N"/>
</dbReference>
<dbReference type="InterPro" id="IPR027417">
    <property type="entry name" value="P-loop_NTPase"/>
</dbReference>
<dbReference type="PANTHER" id="PTHR43681:SF1">
    <property type="entry name" value="SARCALUMENIN"/>
    <property type="match status" value="1"/>
</dbReference>
<reference evidence="3" key="1">
    <citation type="submission" date="2017-07" db="EMBL/GenBank/DDBJ databases">
        <title>Taro Niue Genome Assembly and Annotation.</title>
        <authorList>
            <person name="Atibalentja N."/>
            <person name="Keating K."/>
            <person name="Fields C.J."/>
        </authorList>
    </citation>
    <scope>NUCLEOTIDE SEQUENCE</scope>
    <source>
        <strain evidence="3">Niue_2</strain>
        <tissue evidence="3">Leaf</tissue>
    </source>
</reference>
<dbReference type="InterPro" id="IPR051943">
    <property type="entry name" value="TRAFAC_Dynamin-like_GTPase"/>
</dbReference>
<comment type="caution">
    <text evidence="3">The sequence shown here is derived from an EMBL/GenBank/DDBJ whole genome shotgun (WGS) entry which is preliminary data.</text>
</comment>
<protein>
    <recommendedName>
        <fullName evidence="5">Reverse transcriptase zinc-binding domain-containing protein</fullName>
    </recommendedName>
</protein>
<evidence type="ECO:0000259" key="2">
    <source>
        <dbReference type="Pfam" id="PF13966"/>
    </source>
</evidence>
<feature type="domain" description="Reverse transcriptase zinc-binding" evidence="2">
    <location>
        <begin position="36"/>
        <end position="102"/>
    </location>
</feature>
<organism evidence="3 4">
    <name type="scientific">Colocasia esculenta</name>
    <name type="common">Wild taro</name>
    <name type="synonym">Arum esculentum</name>
    <dbReference type="NCBI Taxonomy" id="4460"/>
    <lineage>
        <taxon>Eukaryota</taxon>
        <taxon>Viridiplantae</taxon>
        <taxon>Streptophyta</taxon>
        <taxon>Embryophyta</taxon>
        <taxon>Tracheophyta</taxon>
        <taxon>Spermatophyta</taxon>
        <taxon>Magnoliopsida</taxon>
        <taxon>Liliopsida</taxon>
        <taxon>Araceae</taxon>
        <taxon>Aroideae</taxon>
        <taxon>Colocasieae</taxon>
        <taxon>Colocasia</taxon>
    </lineage>
</organism>
<dbReference type="EMBL" id="NMUH01000984">
    <property type="protein sequence ID" value="MQL87522.1"/>
    <property type="molecule type" value="Genomic_DNA"/>
</dbReference>
<dbReference type="OrthoDB" id="685750at2759"/>
<dbReference type="Pfam" id="PF13966">
    <property type="entry name" value="zf-RVT"/>
    <property type="match status" value="1"/>
</dbReference>
<evidence type="ECO:0000259" key="1">
    <source>
        <dbReference type="Pfam" id="PF00350"/>
    </source>
</evidence>
<accession>A0A843UMN4</accession>
<dbReference type="Pfam" id="PF00350">
    <property type="entry name" value="Dynamin_N"/>
    <property type="match status" value="1"/>
</dbReference>
<proteinExistence type="predicted"/>
<dbReference type="SUPFAM" id="SSF52540">
    <property type="entry name" value="P-loop containing nucleoside triphosphate hydrolases"/>
    <property type="match status" value="1"/>
</dbReference>
<name>A0A843UMN4_COLES</name>
<evidence type="ECO:0000313" key="3">
    <source>
        <dbReference type="EMBL" id="MQL87522.1"/>
    </source>
</evidence>
<sequence length="305" mass="34186">MDSPIGWGRNRWEVPSVGGLNPLTDVIADGGVRHGFHEQVWKPKGPLKVKLLAWRISHGRLPTQDRLPRLLPDMIPICYLCGAEEESLDYLFVGYFCSQGVWMEVTRRTSCIINLWRDVRCLLREWTALGPLSWIGQCGGLSFMLLYGHCGERNHRIFRRESCAEEALVDFVWARVKEWAITLSNMNLVDTPGTNVILQRQQRLTEEFVPRADLVVFVLSSDRPLTESEVVLKLAVAEVPDIHSAIPGGRDNRTTMGTEVLVLKQTQLTHYVLEAKLAIPGAKEGKVSMGGEDDIPDKVGVVGDC</sequence>
<keyword evidence="4" id="KW-1185">Reference proteome</keyword>
<dbReference type="Gene3D" id="3.40.50.300">
    <property type="entry name" value="P-loop containing nucleotide triphosphate hydrolases"/>
    <property type="match status" value="1"/>
</dbReference>
<dbReference type="GO" id="GO:0010027">
    <property type="term" value="P:thylakoid membrane organization"/>
    <property type="evidence" value="ECO:0007669"/>
    <property type="project" value="TreeGrafter"/>
</dbReference>